<evidence type="ECO:0000256" key="2">
    <source>
        <dbReference type="SAM" id="Phobius"/>
    </source>
</evidence>
<feature type="compositionally biased region" description="Gly residues" evidence="1">
    <location>
        <begin position="274"/>
        <end position="292"/>
    </location>
</feature>
<keyword evidence="4" id="KW-1185">Reference proteome</keyword>
<evidence type="ECO:0008006" key="5">
    <source>
        <dbReference type="Google" id="ProtNLM"/>
    </source>
</evidence>
<keyword evidence="2" id="KW-1133">Transmembrane helix</keyword>
<sequence length="519" mass="49349">MLVLVLILVVIALVLLLAGWFLHVVALAWTSVVISLIAGLVLAYDWWQTRAAVKAGDRAEADASGRGTGAPAAPDRADRADMEARYGADMEPATQVLPVVRPDGGAASGTPGAAQNATDQTIQMPVVRPSGSAEGPPGASRSGGLSSRTVTESGADDAADPSGVAASHAGAPVGPEASAGPDGEGGAGRGGDPARSGPAEPGTAEPPAEATTRATDSRPTGTGAAGTTSAVTAAAAGAVAAGTAGAVAAGRDGGSDSDPAARSGAHDGADDPGFGSGSGTGSGADGTGGTGTGTPPAAGSDRPDSPEGRSGPSDATTATRTPGTADTTTANGAPGAADATTADHVPGAADATTATRTPGAADATTATRVAGAPGGPGGGSPSGAGLSDAAVPAGTAAAGSGAPADDTRAGTPAGTPAGSGADTNGTPADTVGADAPAGTDGDSPEEPRDPTLAALAARLPDEVLVIDEHPRYHVQTCRALTGRPVIPLPVSEAVELGFTPCGWCAPNRTLGDRHPAQAR</sequence>
<protein>
    <recommendedName>
        <fullName evidence="5">Flagellar hook-length control protein FliK</fullName>
    </recommendedName>
</protein>
<feature type="transmembrane region" description="Helical" evidence="2">
    <location>
        <begin position="28"/>
        <end position="47"/>
    </location>
</feature>
<gene>
    <name evidence="3" type="ORF">WG925_11180</name>
</gene>
<keyword evidence="2" id="KW-0812">Transmembrane</keyword>
<feature type="region of interest" description="Disordered" evidence="1">
    <location>
        <begin position="92"/>
        <end position="449"/>
    </location>
</feature>
<keyword evidence="2" id="KW-0472">Membrane</keyword>
<feature type="compositionally biased region" description="Gly residues" evidence="1">
    <location>
        <begin position="372"/>
        <end position="382"/>
    </location>
</feature>
<accession>A0ABU9AFB4</accession>
<feature type="region of interest" description="Disordered" evidence="1">
    <location>
        <begin position="58"/>
        <end position="79"/>
    </location>
</feature>
<dbReference type="RefSeq" id="WP_346109343.1">
    <property type="nucleotide sequence ID" value="NZ_BAAAOD010000134.1"/>
</dbReference>
<proteinExistence type="predicted"/>
<feature type="compositionally biased region" description="Low complexity" evidence="1">
    <location>
        <begin position="193"/>
        <end position="212"/>
    </location>
</feature>
<evidence type="ECO:0000313" key="3">
    <source>
        <dbReference type="EMBL" id="MEK6464297.1"/>
    </source>
</evidence>
<evidence type="ECO:0000256" key="1">
    <source>
        <dbReference type="SAM" id="MobiDB-lite"/>
    </source>
</evidence>
<feature type="compositionally biased region" description="Low complexity" evidence="1">
    <location>
        <begin position="314"/>
        <end position="343"/>
    </location>
</feature>
<feature type="compositionally biased region" description="Polar residues" evidence="1">
    <location>
        <begin position="113"/>
        <end position="123"/>
    </location>
</feature>
<feature type="compositionally biased region" description="Gly residues" evidence="1">
    <location>
        <begin position="182"/>
        <end position="191"/>
    </location>
</feature>
<reference evidence="3 4" key="1">
    <citation type="submission" date="2024-03" db="EMBL/GenBank/DDBJ databases">
        <title>Draft genome sequence of Pseudonocardia carboxydivorans JCM 14827.</title>
        <authorList>
            <person name="Duangmal K."/>
        </authorList>
    </citation>
    <scope>NUCLEOTIDE SEQUENCE [LARGE SCALE GENOMIC DNA]</scope>
    <source>
        <strain evidence="3 4">JCM 14827</strain>
    </source>
</reference>
<organism evidence="3 4">
    <name type="scientific">Pseudonocardia alni subsp. carboxydivorans</name>
    <dbReference type="NCBI Taxonomy" id="415010"/>
    <lineage>
        <taxon>Bacteria</taxon>
        <taxon>Bacillati</taxon>
        <taxon>Actinomycetota</taxon>
        <taxon>Actinomycetes</taxon>
        <taxon>Pseudonocardiales</taxon>
        <taxon>Pseudonocardiaceae</taxon>
        <taxon>Pseudonocardia</taxon>
    </lineage>
</organism>
<comment type="caution">
    <text evidence="3">The sequence shown here is derived from an EMBL/GenBank/DDBJ whole genome shotgun (WGS) entry which is preliminary data.</text>
</comment>
<dbReference type="EMBL" id="JBBPIX010000004">
    <property type="protein sequence ID" value="MEK6464297.1"/>
    <property type="molecule type" value="Genomic_DNA"/>
</dbReference>
<feature type="compositionally biased region" description="Low complexity" evidence="1">
    <location>
        <begin position="220"/>
        <end position="261"/>
    </location>
</feature>
<feature type="compositionally biased region" description="Polar residues" evidence="1">
    <location>
        <begin position="143"/>
        <end position="152"/>
    </location>
</feature>
<feature type="compositionally biased region" description="Low complexity" evidence="1">
    <location>
        <begin position="383"/>
        <end position="423"/>
    </location>
</feature>
<name>A0ABU9AFB4_PSEA5</name>
<dbReference type="Proteomes" id="UP001367513">
    <property type="component" value="Unassembled WGS sequence"/>
</dbReference>
<evidence type="ECO:0000313" key="4">
    <source>
        <dbReference type="Proteomes" id="UP001367513"/>
    </source>
</evidence>